<dbReference type="InterPro" id="IPR036291">
    <property type="entry name" value="NAD(P)-bd_dom_sf"/>
</dbReference>
<reference evidence="2 3" key="1">
    <citation type="submission" date="2019-12" db="EMBL/GenBank/DDBJ databases">
        <title>Spirosoma sp. HMF4905 genome sequencing and assembly.</title>
        <authorList>
            <person name="Kang H."/>
            <person name="Cha I."/>
            <person name="Kim H."/>
            <person name="Joh K."/>
        </authorList>
    </citation>
    <scope>NUCLEOTIDE SEQUENCE [LARGE SCALE GENOMIC DNA]</scope>
    <source>
        <strain evidence="2 3">HMF4905</strain>
    </source>
</reference>
<comment type="caution">
    <text evidence="2">The sequence shown here is derived from an EMBL/GenBank/DDBJ whole genome shotgun (WGS) entry which is preliminary data.</text>
</comment>
<keyword evidence="3" id="KW-1185">Reference proteome</keyword>
<dbReference type="GO" id="GO:0016616">
    <property type="term" value="F:oxidoreductase activity, acting on the CH-OH group of donors, NAD or NADP as acceptor"/>
    <property type="evidence" value="ECO:0007669"/>
    <property type="project" value="InterPro"/>
</dbReference>
<dbReference type="GO" id="GO:0006694">
    <property type="term" value="P:steroid biosynthetic process"/>
    <property type="evidence" value="ECO:0007669"/>
    <property type="project" value="InterPro"/>
</dbReference>
<evidence type="ECO:0000313" key="3">
    <source>
        <dbReference type="Proteomes" id="UP000436006"/>
    </source>
</evidence>
<dbReference type="AlphaFoldDB" id="A0A7K1S5P6"/>
<organism evidence="2 3">
    <name type="scientific">Spirosoma arboris</name>
    <dbReference type="NCBI Taxonomy" id="2682092"/>
    <lineage>
        <taxon>Bacteria</taxon>
        <taxon>Pseudomonadati</taxon>
        <taxon>Bacteroidota</taxon>
        <taxon>Cytophagia</taxon>
        <taxon>Cytophagales</taxon>
        <taxon>Cytophagaceae</taxon>
        <taxon>Spirosoma</taxon>
    </lineage>
</organism>
<dbReference type="InterPro" id="IPR051783">
    <property type="entry name" value="NAD(P)-dependent_oxidoreduct"/>
</dbReference>
<dbReference type="Proteomes" id="UP000436006">
    <property type="component" value="Unassembled WGS sequence"/>
</dbReference>
<dbReference type="Gene3D" id="3.40.50.720">
    <property type="entry name" value="NAD(P)-binding Rossmann-like Domain"/>
    <property type="match status" value="1"/>
</dbReference>
<name>A0A7K1S5P6_9BACT</name>
<dbReference type="PANTHER" id="PTHR48079:SF6">
    <property type="entry name" value="NAD(P)-BINDING DOMAIN-CONTAINING PROTEIN-RELATED"/>
    <property type="match status" value="1"/>
</dbReference>
<evidence type="ECO:0000313" key="2">
    <source>
        <dbReference type="EMBL" id="MVM29141.1"/>
    </source>
</evidence>
<dbReference type="GO" id="GO:0005737">
    <property type="term" value="C:cytoplasm"/>
    <property type="evidence" value="ECO:0007669"/>
    <property type="project" value="TreeGrafter"/>
</dbReference>
<gene>
    <name evidence="2" type="ORF">GO755_03785</name>
</gene>
<dbReference type="SUPFAM" id="SSF51735">
    <property type="entry name" value="NAD(P)-binding Rossmann-fold domains"/>
    <property type="match status" value="1"/>
</dbReference>
<dbReference type="GO" id="GO:0004029">
    <property type="term" value="F:aldehyde dehydrogenase (NAD+) activity"/>
    <property type="evidence" value="ECO:0007669"/>
    <property type="project" value="TreeGrafter"/>
</dbReference>
<protein>
    <submittedName>
        <fullName evidence="2">NAD-dependent epimerase/dehydratase family protein</fullName>
    </submittedName>
</protein>
<dbReference type="PANTHER" id="PTHR48079">
    <property type="entry name" value="PROTEIN YEEZ"/>
    <property type="match status" value="1"/>
</dbReference>
<dbReference type="Pfam" id="PF01073">
    <property type="entry name" value="3Beta_HSD"/>
    <property type="match status" value="1"/>
</dbReference>
<dbReference type="InterPro" id="IPR002225">
    <property type="entry name" value="3Beta_OHSteriod_DH/Estase"/>
</dbReference>
<dbReference type="EMBL" id="WPIN01000001">
    <property type="protein sequence ID" value="MVM29141.1"/>
    <property type="molecule type" value="Genomic_DNA"/>
</dbReference>
<dbReference type="RefSeq" id="WP_157583215.1">
    <property type="nucleotide sequence ID" value="NZ_WPIN01000001.1"/>
</dbReference>
<feature type="domain" description="3-beta hydroxysteroid dehydrogenase/isomerase" evidence="1">
    <location>
        <begin position="6"/>
        <end position="251"/>
    </location>
</feature>
<accession>A0A7K1S5P6</accession>
<proteinExistence type="predicted"/>
<evidence type="ECO:0000259" key="1">
    <source>
        <dbReference type="Pfam" id="PF01073"/>
    </source>
</evidence>
<sequence>MKQVFVTGGSGFVGQNLIPMLIEEGYQVKALARSPQAVQKVEQLGAIAVRGDLTDAQQLAQGLKGCESVFHLAGSVNFFASEEELEKIHVQATKLLLSAAKEAGVKKFIDLSASSVIMNGKPIENADETFQSDHIVDGYSRTKLRAEQLVLQAHTNDFQTISIRPPMIWGKGDNNILPAVLEAIKEGQMQLIGGGKHHLSTAHVLNVCHALILAERAIPSGKAYFITDGESPVFKDFISQYVATQGVTLPDKSVSLGMAKIIATIMEFVWKTFKLNGHPPLYKALVNTLGLEFTLKDRRAREELGYKPIVTIQQGMKLMNS</sequence>